<keyword evidence="2" id="KW-1185">Reference proteome</keyword>
<dbReference type="Gene3D" id="3.20.20.70">
    <property type="entry name" value="Aldolase class I"/>
    <property type="match status" value="1"/>
</dbReference>
<protein>
    <submittedName>
        <fullName evidence="1">Glycerol uptake operon antiterminator regulatory protein GlpP</fullName>
    </submittedName>
</protein>
<dbReference type="GO" id="GO:0006355">
    <property type="term" value="P:regulation of DNA-templated transcription"/>
    <property type="evidence" value="ECO:0007669"/>
    <property type="project" value="InterPro"/>
</dbReference>
<geneLocation type="plasmid" evidence="1 2">
    <name>EAL2_808p</name>
</geneLocation>
<dbReference type="Pfam" id="PF04309">
    <property type="entry name" value="G3P_antiterm"/>
    <property type="match status" value="1"/>
</dbReference>
<organism evidence="1 2">
    <name type="scientific">Peptoclostridium acidaminophilum DSM 3953</name>
    <dbReference type="NCBI Taxonomy" id="1286171"/>
    <lineage>
        <taxon>Bacteria</taxon>
        <taxon>Bacillati</taxon>
        <taxon>Bacillota</taxon>
        <taxon>Clostridia</taxon>
        <taxon>Peptostreptococcales</taxon>
        <taxon>Peptoclostridiaceae</taxon>
        <taxon>Peptoclostridium</taxon>
    </lineage>
</organism>
<dbReference type="InterPro" id="IPR013785">
    <property type="entry name" value="Aldolase_TIM"/>
</dbReference>
<dbReference type="PANTHER" id="PTHR35787:SF1">
    <property type="entry name" value="GLYCEROL UPTAKE OPERON ANTITERMINATOR REGULATORY PROTEIN"/>
    <property type="match status" value="1"/>
</dbReference>
<dbReference type="AlphaFoldDB" id="W8U9I2"/>
<dbReference type="InterPro" id="IPR006699">
    <property type="entry name" value="GlpP"/>
</dbReference>
<dbReference type="PATRIC" id="fig|1286171.3.peg.2190"/>
<name>W8U9I2_PEPAC</name>
<keyword evidence="1" id="KW-0614">Plasmid</keyword>
<evidence type="ECO:0000313" key="2">
    <source>
        <dbReference type="Proteomes" id="UP000019591"/>
    </source>
</evidence>
<dbReference type="EMBL" id="CP007453">
    <property type="protein sequence ID" value="AHM57521.1"/>
    <property type="molecule type" value="Genomic_DNA"/>
</dbReference>
<proteinExistence type="predicted"/>
<accession>W8U9I2</accession>
<gene>
    <name evidence="1" type="primary">glpP</name>
    <name evidence="1" type="ORF">EAL2_808p00140</name>
</gene>
<dbReference type="SUPFAM" id="SSF110391">
    <property type="entry name" value="GlpP-like"/>
    <property type="match status" value="1"/>
</dbReference>
<dbReference type="GO" id="GO:0006071">
    <property type="term" value="P:glycerol metabolic process"/>
    <property type="evidence" value="ECO:0007669"/>
    <property type="project" value="InterPro"/>
</dbReference>
<dbReference type="PIRSF" id="PIRSF016897">
    <property type="entry name" value="GlpP"/>
    <property type="match status" value="1"/>
</dbReference>
<dbReference type="PANTHER" id="PTHR35787">
    <property type="entry name" value="GLYCEROL UPTAKE OPERON ANTITERMINATOR REGULATORY PROTEIN"/>
    <property type="match status" value="1"/>
</dbReference>
<dbReference type="Proteomes" id="UP000019591">
    <property type="component" value="Plasmid EAL2_808p"/>
</dbReference>
<dbReference type="RefSeq" id="WP_025436444.1">
    <property type="nucleotide sequence ID" value="NZ_CP007453.1"/>
</dbReference>
<dbReference type="KEGG" id="eac:EAL2_808p00140"/>
<reference evidence="1 2" key="1">
    <citation type="journal article" date="2014" name="Genome Announc.">
        <title>Complete Genome Sequence of Amino Acid-Utilizing Eubacterium acidaminophilum al-2 (DSM 3953).</title>
        <authorList>
            <person name="Poehlein A."/>
            <person name="Andreesen J.R."/>
            <person name="Daniel R."/>
        </authorList>
    </citation>
    <scope>NUCLEOTIDE SEQUENCE [LARGE SCALE GENOMIC DNA]</scope>
    <source>
        <strain evidence="1 2">DSM 3953</strain>
        <plasmid evidence="2">Plasmid EAL2_808p</plasmid>
    </source>
</reference>
<dbReference type="HOGENOM" id="CLU_111516_2_0_9"/>
<sequence length="193" mass="21199">MNFNMIESLKKNPLIAAAQHENLQLAVDSGVSSIILMNGNLNELMGQEFQNCNRKKAILLHTDLIKGLSNDKEAINFIKSHINPAGIVSTKSTMLRAAKKKGLAAIQRIFLIDSNSLKKSIESIRENDPDVVEVMPAFVYPVIDIIKKEIDKPVVLGGLISKKEHIIDVLRGGADGVSCSNSELWNIDIKGIK</sequence>
<dbReference type="eggNOG" id="COG1954">
    <property type="taxonomic scope" value="Bacteria"/>
</dbReference>
<evidence type="ECO:0000313" key="1">
    <source>
        <dbReference type="EMBL" id="AHM57521.1"/>
    </source>
</evidence>